<keyword evidence="1" id="KW-0732">Signal</keyword>
<dbReference type="AlphaFoldDB" id="A0A2T5UU54"/>
<dbReference type="SUPFAM" id="SSF53850">
    <property type="entry name" value="Periplasmic binding protein-like II"/>
    <property type="match status" value="1"/>
</dbReference>
<dbReference type="OrthoDB" id="9799090at2"/>
<comment type="caution">
    <text evidence="6">The sequence shown here is derived from an EMBL/GenBank/DDBJ whole genome shotgun (WGS) entry which is preliminary data.</text>
</comment>
<evidence type="ECO:0000313" key="7">
    <source>
        <dbReference type="Proteomes" id="UP000244081"/>
    </source>
</evidence>
<dbReference type="Gene3D" id="3.40.190.10">
    <property type="entry name" value="Periplasmic binding protein-like II"/>
    <property type="match status" value="2"/>
</dbReference>
<keyword evidence="3" id="KW-1133">Transmembrane helix</keyword>
<dbReference type="SMART" id="SM00079">
    <property type="entry name" value="PBPe"/>
    <property type="match status" value="1"/>
</dbReference>
<evidence type="ECO:0000259" key="4">
    <source>
        <dbReference type="SMART" id="SM00062"/>
    </source>
</evidence>
<feature type="transmembrane region" description="Helical" evidence="3">
    <location>
        <begin position="183"/>
        <end position="201"/>
    </location>
</feature>
<dbReference type="SMART" id="SM00062">
    <property type="entry name" value="PBPb"/>
    <property type="match status" value="1"/>
</dbReference>
<gene>
    <name evidence="6" type="ORF">C8N35_11375</name>
</gene>
<evidence type="ECO:0000256" key="3">
    <source>
        <dbReference type="SAM" id="Phobius"/>
    </source>
</evidence>
<protein>
    <submittedName>
        <fullName evidence="6">Amino acid ABC transporter substrate-binding protein (PAAT family)</fullName>
    </submittedName>
</protein>
<name>A0A2T5UU54_9HYPH</name>
<sequence length="401" mass="43564">MKVRALTNPNCYPATHKTAQPRRNRAPHTLRLGSVGGWIAGFLFNLALVSVAAAQATDAAAPPPAQQQPVTVGYHVSPPFVMVDSDGAPRGMAIDLWNEIAQGLGYTSTFVAYPTIGGMLAAVETGDIDVAASNLSITEERAAVVDFTQPWFDGGLRVMIDESGTTTPGDIWSGLRDAGYLKSYGLIILLIVVATLGLTLFDRRFDQNFPKRWRDGVAESFYSIMLVVTKGTLPGRSRLFGWVGRIFSAFWLVIGIATFAYVTSSVTSVMTSLAIEGSIRGPDDLGGHTIGVLSGSIGERAMRDEFIDIRRFDNIEAAVQGLRDNDVDAVVADGPVLEYYKQQHPDLGLDVVGRIFRPDKYGFAMPYTDTSRMVPVTVKLLALKEDGVLDKLESTYFGDER</sequence>
<dbReference type="GO" id="GO:0016020">
    <property type="term" value="C:membrane"/>
    <property type="evidence" value="ECO:0007669"/>
    <property type="project" value="InterPro"/>
</dbReference>
<dbReference type="Proteomes" id="UP000244081">
    <property type="component" value="Unassembled WGS sequence"/>
</dbReference>
<keyword evidence="7" id="KW-1185">Reference proteome</keyword>
<proteinExistence type="predicted"/>
<evidence type="ECO:0000256" key="2">
    <source>
        <dbReference type="SAM" id="MobiDB-lite"/>
    </source>
</evidence>
<dbReference type="Pfam" id="PF00497">
    <property type="entry name" value="SBP_bac_3"/>
    <property type="match status" value="1"/>
</dbReference>
<keyword evidence="3" id="KW-0472">Membrane</keyword>
<evidence type="ECO:0000256" key="1">
    <source>
        <dbReference type="ARBA" id="ARBA00022729"/>
    </source>
</evidence>
<keyword evidence="3" id="KW-0812">Transmembrane</keyword>
<feature type="region of interest" description="Disordered" evidence="2">
    <location>
        <begin position="1"/>
        <end position="26"/>
    </location>
</feature>
<feature type="domain" description="Ionotropic glutamate receptor C-terminal" evidence="5">
    <location>
        <begin position="69"/>
        <end position="399"/>
    </location>
</feature>
<accession>A0A2T5UU54</accession>
<reference evidence="6 7" key="1">
    <citation type="submission" date="2018-04" db="EMBL/GenBank/DDBJ databases">
        <title>Genomic Encyclopedia of Archaeal and Bacterial Type Strains, Phase II (KMG-II): from individual species to whole genera.</title>
        <authorList>
            <person name="Goeker M."/>
        </authorList>
    </citation>
    <scope>NUCLEOTIDE SEQUENCE [LARGE SCALE GENOMIC DNA]</scope>
    <source>
        <strain evidence="6 7">DSM 23382</strain>
    </source>
</reference>
<dbReference type="PANTHER" id="PTHR35936:SF17">
    <property type="entry name" value="ARGININE-BINDING EXTRACELLULAR PROTEIN ARTP"/>
    <property type="match status" value="1"/>
</dbReference>
<feature type="domain" description="Solute-binding protein family 3/N-terminal" evidence="4">
    <location>
        <begin position="69"/>
        <end position="400"/>
    </location>
</feature>
<evidence type="ECO:0000259" key="5">
    <source>
        <dbReference type="SMART" id="SM00079"/>
    </source>
</evidence>
<organism evidence="6 7">
    <name type="scientific">Breoghania corrubedonensis</name>
    <dbReference type="NCBI Taxonomy" id="665038"/>
    <lineage>
        <taxon>Bacteria</taxon>
        <taxon>Pseudomonadati</taxon>
        <taxon>Pseudomonadota</taxon>
        <taxon>Alphaproteobacteria</taxon>
        <taxon>Hyphomicrobiales</taxon>
        <taxon>Stappiaceae</taxon>
        <taxon>Breoghania</taxon>
    </lineage>
</organism>
<dbReference type="PANTHER" id="PTHR35936">
    <property type="entry name" value="MEMBRANE-BOUND LYTIC MUREIN TRANSGLYCOSYLASE F"/>
    <property type="match status" value="1"/>
</dbReference>
<feature type="transmembrane region" description="Helical" evidence="3">
    <location>
        <begin position="239"/>
        <end position="262"/>
    </location>
</feature>
<dbReference type="InterPro" id="IPR001320">
    <property type="entry name" value="Iontro_rcpt_C"/>
</dbReference>
<feature type="transmembrane region" description="Helical" evidence="3">
    <location>
        <begin position="32"/>
        <end position="54"/>
    </location>
</feature>
<dbReference type="InterPro" id="IPR001638">
    <property type="entry name" value="Solute-binding_3/MltF_N"/>
</dbReference>
<dbReference type="GO" id="GO:0015276">
    <property type="term" value="F:ligand-gated monoatomic ion channel activity"/>
    <property type="evidence" value="ECO:0007669"/>
    <property type="project" value="InterPro"/>
</dbReference>
<dbReference type="EMBL" id="QAYG01000013">
    <property type="protein sequence ID" value="PTW55034.1"/>
    <property type="molecule type" value="Genomic_DNA"/>
</dbReference>
<dbReference type="Gene3D" id="1.10.287.70">
    <property type="match status" value="1"/>
</dbReference>
<evidence type="ECO:0000313" key="6">
    <source>
        <dbReference type="EMBL" id="PTW55034.1"/>
    </source>
</evidence>
<dbReference type="SUPFAM" id="SSF81324">
    <property type="entry name" value="Voltage-gated potassium channels"/>
    <property type="match status" value="1"/>
</dbReference>